<keyword evidence="5" id="KW-1185">Reference proteome</keyword>
<organism evidence="4 5">
    <name type="scientific">Albugo candida</name>
    <dbReference type="NCBI Taxonomy" id="65357"/>
    <lineage>
        <taxon>Eukaryota</taxon>
        <taxon>Sar</taxon>
        <taxon>Stramenopiles</taxon>
        <taxon>Oomycota</taxon>
        <taxon>Peronosporomycetes</taxon>
        <taxon>Albuginales</taxon>
        <taxon>Albuginaceae</taxon>
        <taxon>Albugo</taxon>
    </lineage>
</organism>
<keyword evidence="2" id="KW-0812">Transmembrane</keyword>
<feature type="signal peptide" evidence="3">
    <location>
        <begin position="1"/>
        <end position="23"/>
    </location>
</feature>
<protein>
    <recommendedName>
        <fullName evidence="6">Cystatin domain-containing protein</fullName>
    </recommendedName>
</protein>
<feature type="region of interest" description="Disordered" evidence="1">
    <location>
        <begin position="128"/>
        <end position="156"/>
    </location>
</feature>
<evidence type="ECO:0000313" key="4">
    <source>
        <dbReference type="EMBL" id="CCI41845.1"/>
    </source>
</evidence>
<accession>A0A024G6B0</accession>
<proteinExistence type="predicted"/>
<dbReference type="OrthoDB" id="2016588at2759"/>
<dbReference type="InterPro" id="IPR046350">
    <property type="entry name" value="Cystatin_sf"/>
</dbReference>
<dbReference type="Proteomes" id="UP000053237">
    <property type="component" value="Unassembled WGS sequence"/>
</dbReference>
<evidence type="ECO:0000256" key="2">
    <source>
        <dbReference type="SAM" id="Phobius"/>
    </source>
</evidence>
<evidence type="ECO:0000256" key="1">
    <source>
        <dbReference type="SAM" id="MobiDB-lite"/>
    </source>
</evidence>
<keyword evidence="2" id="KW-0472">Membrane</keyword>
<name>A0A024G6B0_9STRA</name>
<dbReference type="InParanoid" id="A0A024G6B0"/>
<dbReference type="Gene3D" id="3.10.450.10">
    <property type="match status" value="1"/>
</dbReference>
<evidence type="ECO:0000256" key="3">
    <source>
        <dbReference type="SAM" id="SignalP"/>
    </source>
</evidence>
<feature type="compositionally biased region" description="Polar residues" evidence="1">
    <location>
        <begin position="133"/>
        <end position="142"/>
    </location>
</feature>
<dbReference type="SUPFAM" id="SSF54403">
    <property type="entry name" value="Cystatin/monellin"/>
    <property type="match status" value="1"/>
</dbReference>
<evidence type="ECO:0000313" key="5">
    <source>
        <dbReference type="Proteomes" id="UP000053237"/>
    </source>
</evidence>
<sequence length="279" mass="30976">MKYKMNANFLAFASVILNAIARSEVLPGGWKDNKVDAESENRLMRVLTSALTSSNVLVPSMCINKVVSVKSQVVAGMSYEYKVEGCNAISDLGLQKCVTCEKPKVYVVLVYERAWEHAEELISISEEADDLTSKSADSGQESESAHMEPETNGINDEEKAQIADWVSQNKLNRYGDQDGTSYAGGNPLFDENAGKFIDYYDYMLDKFPTRPWRHTVVRAQSSVSNDSLQFMAETEGKNKWTFGVSAILVASVFGAVVAMVMVFRTQRTQRRHAYASISG</sequence>
<gene>
    <name evidence="4" type="ORF">BN9_026290</name>
</gene>
<keyword evidence="2" id="KW-1133">Transmembrane helix</keyword>
<comment type="caution">
    <text evidence="4">The sequence shown here is derived from an EMBL/GenBank/DDBJ whole genome shotgun (WGS) entry which is preliminary data.</text>
</comment>
<evidence type="ECO:0008006" key="6">
    <source>
        <dbReference type="Google" id="ProtNLM"/>
    </source>
</evidence>
<feature type="chain" id="PRO_5001529352" description="Cystatin domain-containing protein" evidence="3">
    <location>
        <begin position="24"/>
        <end position="279"/>
    </location>
</feature>
<dbReference type="EMBL" id="CAIX01000025">
    <property type="protein sequence ID" value="CCI41845.1"/>
    <property type="molecule type" value="Genomic_DNA"/>
</dbReference>
<keyword evidence="3" id="KW-0732">Signal</keyword>
<dbReference type="STRING" id="65357.A0A024G6B0"/>
<feature type="transmembrane region" description="Helical" evidence="2">
    <location>
        <begin position="240"/>
        <end position="263"/>
    </location>
</feature>
<reference evidence="4 5" key="1">
    <citation type="submission" date="2012-05" db="EMBL/GenBank/DDBJ databases">
        <title>Recombination and specialization in a pathogen metapopulation.</title>
        <authorList>
            <person name="Gardiner A."/>
            <person name="Kemen E."/>
            <person name="Schultz-Larsen T."/>
            <person name="MacLean D."/>
            <person name="Van Oosterhout C."/>
            <person name="Jones J.D.G."/>
        </authorList>
    </citation>
    <scope>NUCLEOTIDE SEQUENCE [LARGE SCALE GENOMIC DNA]</scope>
    <source>
        <strain evidence="4 5">Ac Nc2</strain>
    </source>
</reference>
<dbReference type="AlphaFoldDB" id="A0A024G6B0"/>